<gene>
    <name evidence="3" type="primary">DTX45</name>
    <name evidence="3" type="ORF">SNAT2548_LOCUS29010</name>
</gene>
<keyword evidence="4" id="KW-1185">Reference proteome</keyword>
<dbReference type="Gene3D" id="1.10.510.10">
    <property type="entry name" value="Transferase(Phosphotransferase) domain 1"/>
    <property type="match status" value="1"/>
</dbReference>
<sequence>MSGHGAVKPKQDQTQLELSIVIEGGPAGSAQFTLLGDGAEILIGRAPDQEGHRPQSRMVFPGGISKETKARGQDVILRVRDTSRNGTSDVGTGARHSRHKQPHRSFKELKEGEEEVLTVHFALPDEKLGEGGLAVVYRARDVSGSLGEVAIKVSKFKNLPSVSNQNRHIYALHREAQWSIQRLHNDSDSRYDAGGVEMCGAWNLRRFAVGFNINLVAKGAELFARYLEDHTGFDAHDGDTFDATRRKYEDPNFAPVVMELVEAKLLQSVIDAQPPLDFAEKRAITRQCVRSLVYLSKFDALHRDFRGCNIFLQGRGRDCRLKVIDLGFMISADDHQAKNPNIAVRCAWQGNKDHRIRFDWAPPEVRTKEVRNFGLPGPRRLLSGKAWQLLRHLLLGRPALEATAWPELDAGLALCGESLFWGESLKRIECPQEVVNSRDMSEKLQSLTADLKYLQPS</sequence>
<evidence type="ECO:0000313" key="3">
    <source>
        <dbReference type="EMBL" id="CAE7518322.1"/>
    </source>
</evidence>
<evidence type="ECO:0000313" key="4">
    <source>
        <dbReference type="Proteomes" id="UP000604046"/>
    </source>
</evidence>
<dbReference type="OrthoDB" id="1738954at2759"/>
<comment type="caution">
    <text evidence="3">The sequence shown here is derived from an EMBL/GenBank/DDBJ whole genome shotgun (WGS) entry which is preliminary data.</text>
</comment>
<reference evidence="3" key="1">
    <citation type="submission" date="2021-02" db="EMBL/GenBank/DDBJ databases">
        <authorList>
            <person name="Dougan E. K."/>
            <person name="Rhodes N."/>
            <person name="Thang M."/>
            <person name="Chan C."/>
        </authorList>
    </citation>
    <scope>NUCLEOTIDE SEQUENCE</scope>
</reference>
<dbReference type="AlphaFoldDB" id="A0A812TAQ3"/>
<dbReference type="SMART" id="SM00220">
    <property type="entry name" value="S_TKc"/>
    <property type="match status" value="1"/>
</dbReference>
<dbReference type="Gene3D" id="3.30.200.20">
    <property type="entry name" value="Phosphorylase Kinase, domain 1"/>
    <property type="match status" value="1"/>
</dbReference>
<dbReference type="InterPro" id="IPR000719">
    <property type="entry name" value="Prot_kinase_dom"/>
</dbReference>
<evidence type="ECO:0000259" key="2">
    <source>
        <dbReference type="PROSITE" id="PS50011"/>
    </source>
</evidence>
<proteinExistence type="predicted"/>
<dbReference type="GO" id="GO:0004674">
    <property type="term" value="F:protein serine/threonine kinase activity"/>
    <property type="evidence" value="ECO:0007669"/>
    <property type="project" value="TreeGrafter"/>
</dbReference>
<dbReference type="Proteomes" id="UP000604046">
    <property type="component" value="Unassembled WGS sequence"/>
</dbReference>
<dbReference type="PANTHER" id="PTHR44167">
    <property type="entry name" value="OVARIAN-SPECIFIC SERINE/THREONINE-PROTEIN KINASE LOK-RELATED"/>
    <property type="match status" value="1"/>
</dbReference>
<feature type="region of interest" description="Disordered" evidence="1">
    <location>
        <begin position="83"/>
        <end position="102"/>
    </location>
</feature>
<feature type="domain" description="Protein kinase" evidence="2">
    <location>
        <begin position="122"/>
        <end position="457"/>
    </location>
</feature>
<dbReference type="PANTHER" id="PTHR44167:SF24">
    <property type="entry name" value="SERINE_THREONINE-PROTEIN KINASE CHK2"/>
    <property type="match status" value="1"/>
</dbReference>
<dbReference type="Pfam" id="PF00069">
    <property type="entry name" value="Pkinase"/>
    <property type="match status" value="1"/>
</dbReference>
<dbReference type="SUPFAM" id="SSF56112">
    <property type="entry name" value="Protein kinase-like (PK-like)"/>
    <property type="match status" value="1"/>
</dbReference>
<accession>A0A812TAQ3</accession>
<protein>
    <submittedName>
        <fullName evidence="3">DTX45 protein</fullName>
    </submittedName>
</protein>
<dbReference type="GO" id="GO:0005634">
    <property type="term" value="C:nucleus"/>
    <property type="evidence" value="ECO:0007669"/>
    <property type="project" value="TreeGrafter"/>
</dbReference>
<dbReference type="PROSITE" id="PS50011">
    <property type="entry name" value="PROTEIN_KINASE_DOM"/>
    <property type="match status" value="1"/>
</dbReference>
<dbReference type="GO" id="GO:0044773">
    <property type="term" value="P:mitotic DNA damage checkpoint signaling"/>
    <property type="evidence" value="ECO:0007669"/>
    <property type="project" value="TreeGrafter"/>
</dbReference>
<dbReference type="InterPro" id="IPR011009">
    <property type="entry name" value="Kinase-like_dom_sf"/>
</dbReference>
<dbReference type="EMBL" id="CAJNDS010002540">
    <property type="protein sequence ID" value="CAE7518322.1"/>
    <property type="molecule type" value="Genomic_DNA"/>
</dbReference>
<name>A0A812TAQ3_9DINO</name>
<evidence type="ECO:0000256" key="1">
    <source>
        <dbReference type="SAM" id="MobiDB-lite"/>
    </source>
</evidence>
<organism evidence="3 4">
    <name type="scientific">Symbiodinium natans</name>
    <dbReference type="NCBI Taxonomy" id="878477"/>
    <lineage>
        <taxon>Eukaryota</taxon>
        <taxon>Sar</taxon>
        <taxon>Alveolata</taxon>
        <taxon>Dinophyceae</taxon>
        <taxon>Suessiales</taxon>
        <taxon>Symbiodiniaceae</taxon>
        <taxon>Symbiodinium</taxon>
    </lineage>
</organism>
<dbReference type="GO" id="GO:0005524">
    <property type="term" value="F:ATP binding"/>
    <property type="evidence" value="ECO:0007669"/>
    <property type="project" value="InterPro"/>
</dbReference>